<dbReference type="SUPFAM" id="SSF88723">
    <property type="entry name" value="PIN domain-like"/>
    <property type="match status" value="1"/>
</dbReference>
<gene>
    <name evidence="2" type="ORF">ODE01S_19370</name>
</gene>
<dbReference type="RefSeq" id="WP_147148296.1">
    <property type="nucleotide sequence ID" value="NZ_BJXN01000015.1"/>
</dbReference>
<organism evidence="2 3">
    <name type="scientific">Oceanithermus desulfurans NBRC 100063</name>
    <dbReference type="NCBI Taxonomy" id="1227550"/>
    <lineage>
        <taxon>Bacteria</taxon>
        <taxon>Thermotogati</taxon>
        <taxon>Deinococcota</taxon>
        <taxon>Deinococci</taxon>
        <taxon>Thermales</taxon>
        <taxon>Thermaceae</taxon>
        <taxon>Oceanithermus</taxon>
    </lineage>
</organism>
<dbReference type="Gene3D" id="3.40.50.1010">
    <property type="entry name" value="5'-nuclease"/>
    <property type="match status" value="1"/>
</dbReference>
<evidence type="ECO:0000313" key="2">
    <source>
        <dbReference type="EMBL" id="GEM90503.1"/>
    </source>
</evidence>
<dbReference type="Proteomes" id="UP000321827">
    <property type="component" value="Unassembled WGS sequence"/>
</dbReference>
<protein>
    <submittedName>
        <fullName evidence="2">Twitching motility protein PilT</fullName>
    </submittedName>
</protein>
<dbReference type="InterPro" id="IPR052919">
    <property type="entry name" value="TA_system_RNase"/>
</dbReference>
<proteinExistence type="predicted"/>
<dbReference type="Pfam" id="PF01850">
    <property type="entry name" value="PIN"/>
    <property type="match status" value="1"/>
</dbReference>
<dbReference type="CDD" id="cd09872">
    <property type="entry name" value="PIN_Sll0205-like"/>
    <property type="match status" value="1"/>
</dbReference>
<dbReference type="InterPro" id="IPR029060">
    <property type="entry name" value="PIN-like_dom_sf"/>
</dbReference>
<accession>A0A511RLG8</accession>
<evidence type="ECO:0000313" key="3">
    <source>
        <dbReference type="Proteomes" id="UP000321827"/>
    </source>
</evidence>
<dbReference type="AlphaFoldDB" id="A0A511RLG8"/>
<dbReference type="InterPro" id="IPR002716">
    <property type="entry name" value="PIN_dom"/>
</dbReference>
<dbReference type="PANTHER" id="PTHR36173:SF2">
    <property type="entry name" value="RIBONUCLEASE VAPC16"/>
    <property type="match status" value="1"/>
</dbReference>
<comment type="caution">
    <text evidence="2">The sequence shown here is derived from an EMBL/GenBank/DDBJ whole genome shotgun (WGS) entry which is preliminary data.</text>
</comment>
<feature type="domain" description="PIN" evidence="1">
    <location>
        <begin position="5"/>
        <end position="123"/>
    </location>
</feature>
<dbReference type="EMBL" id="BJXN01000015">
    <property type="protein sequence ID" value="GEM90503.1"/>
    <property type="molecule type" value="Genomic_DNA"/>
</dbReference>
<evidence type="ECO:0000259" key="1">
    <source>
        <dbReference type="Pfam" id="PF01850"/>
    </source>
</evidence>
<dbReference type="InterPro" id="IPR041705">
    <property type="entry name" value="PIN_Sll0205"/>
</dbReference>
<dbReference type="PANTHER" id="PTHR36173">
    <property type="entry name" value="RIBONUCLEASE VAPC16-RELATED"/>
    <property type="match status" value="1"/>
</dbReference>
<name>A0A511RLG8_9DEIN</name>
<dbReference type="OrthoDB" id="9798990at2"/>
<sequence>MKGRYLLDTHTLLYAIARPHLLSAKAFAVIHDPLSSLFASSASAWEIATKYRLGRLPQAEPLIVDYPGSLARIGAVEVPITNSHALLAGSFDEAHRDPFDRILAAQARLEGMTIVSKDAALDAFGARRLW</sequence>
<reference evidence="2 3" key="1">
    <citation type="submission" date="2019-07" db="EMBL/GenBank/DDBJ databases">
        <title>Whole genome shotgun sequence of Oceanithermus desulfurans NBRC 100063.</title>
        <authorList>
            <person name="Hosoyama A."/>
            <person name="Uohara A."/>
            <person name="Ohji S."/>
            <person name="Ichikawa N."/>
        </authorList>
    </citation>
    <scope>NUCLEOTIDE SEQUENCE [LARGE SCALE GENOMIC DNA]</scope>
    <source>
        <strain evidence="2 3">NBRC 100063</strain>
    </source>
</reference>